<comment type="caution">
    <text evidence="2">The sequence shown here is derived from an EMBL/GenBank/DDBJ whole genome shotgun (WGS) entry which is preliminary data.</text>
</comment>
<name>A0A1G2HI04_9BACT</name>
<evidence type="ECO:0000256" key="1">
    <source>
        <dbReference type="SAM" id="Phobius"/>
    </source>
</evidence>
<keyword evidence="1" id="KW-1133">Transmembrane helix</keyword>
<protein>
    <submittedName>
        <fullName evidence="2">Uncharacterized protein</fullName>
    </submittedName>
</protein>
<proteinExistence type="predicted"/>
<dbReference type="Proteomes" id="UP000176770">
    <property type="component" value="Unassembled WGS sequence"/>
</dbReference>
<dbReference type="AlphaFoldDB" id="A0A1G2HI04"/>
<dbReference type="EMBL" id="MHOK01000010">
    <property type="protein sequence ID" value="OGZ62019.1"/>
    <property type="molecule type" value="Genomic_DNA"/>
</dbReference>
<reference evidence="2 3" key="1">
    <citation type="journal article" date="2016" name="Nat. Commun.">
        <title>Thousands of microbial genomes shed light on interconnected biogeochemical processes in an aquifer system.</title>
        <authorList>
            <person name="Anantharaman K."/>
            <person name="Brown C.T."/>
            <person name="Hug L.A."/>
            <person name="Sharon I."/>
            <person name="Castelle C.J."/>
            <person name="Probst A.J."/>
            <person name="Thomas B.C."/>
            <person name="Singh A."/>
            <person name="Wilkins M.J."/>
            <person name="Karaoz U."/>
            <person name="Brodie E.L."/>
            <person name="Williams K.H."/>
            <person name="Hubbard S.S."/>
            <person name="Banfield J.F."/>
        </authorList>
    </citation>
    <scope>NUCLEOTIDE SEQUENCE [LARGE SCALE GENOMIC DNA]</scope>
</reference>
<dbReference type="STRING" id="1802165.A3F94_00875"/>
<sequence length="97" mass="11438">MQEVIKKFKKIFFDLVKFFPLYFKKYGRIILFVGMILALLWGAGIFYRNAYKVVQSTYEVFVSVRKANTQLIDEARTYINEQNSVSNVPIIENPFVK</sequence>
<accession>A0A1G2HI04</accession>
<keyword evidence="1" id="KW-0812">Transmembrane</keyword>
<feature type="transmembrane region" description="Helical" evidence="1">
    <location>
        <begin position="29"/>
        <end position="47"/>
    </location>
</feature>
<gene>
    <name evidence="2" type="ORF">A3F94_00875</name>
</gene>
<evidence type="ECO:0000313" key="3">
    <source>
        <dbReference type="Proteomes" id="UP000176770"/>
    </source>
</evidence>
<organism evidence="2 3">
    <name type="scientific">Candidatus Spechtbacteria bacterium RIFCSPLOWO2_12_FULL_38_22</name>
    <dbReference type="NCBI Taxonomy" id="1802165"/>
    <lineage>
        <taxon>Bacteria</taxon>
        <taxon>Candidatus Spechtiibacteriota</taxon>
    </lineage>
</organism>
<keyword evidence="1" id="KW-0472">Membrane</keyword>
<evidence type="ECO:0000313" key="2">
    <source>
        <dbReference type="EMBL" id="OGZ62019.1"/>
    </source>
</evidence>